<sequence length="314" mass="33472">MKTVALCLAAVSANASLDGLKLGDLSGLGKFNASKIGLDFKGGFGDLDLFGLKGKDGEKGKKGLKKKEKKPADVCPDTSACELDFSAFILSWDGIQDFGDDNTRLVSELGLEQCGLVEDGTFLEPSDFLRVTLEEPQDTFFVTDMTKASISSFFTNNEGTGEMEESVGGFLINSGFLTSFEGETGRGLAIGNGLPTVLNFTINGTACPTDAAIEVEAACLQVEDVTNAFPLPILDIEKVPFGENFAPIVSTTQTDETVQVNLSFANEDDPQTFCGGLTGGDTFGISYTVKGCCGVVAFVEYGFRIISQIDRRRR</sequence>
<protein>
    <submittedName>
        <fullName evidence="1">Uncharacterized protein</fullName>
    </submittedName>
</protein>
<evidence type="ECO:0000313" key="1">
    <source>
        <dbReference type="EMBL" id="CEM42163.1"/>
    </source>
</evidence>
<reference evidence="1" key="1">
    <citation type="submission" date="2014-11" db="EMBL/GenBank/DDBJ databases">
        <authorList>
            <person name="Otto D Thomas"/>
            <person name="Naeem Raeece"/>
        </authorList>
    </citation>
    <scope>NUCLEOTIDE SEQUENCE</scope>
</reference>
<dbReference type="PhylomeDB" id="A0A0G4HE01"/>
<name>A0A0G4HE01_9ALVE</name>
<proteinExistence type="predicted"/>
<dbReference type="EMBL" id="CDMZ01002393">
    <property type="protein sequence ID" value="CEM42163.1"/>
    <property type="molecule type" value="Genomic_DNA"/>
</dbReference>
<accession>A0A0G4HE01</accession>
<gene>
    <name evidence="1" type="ORF">Cvel_26548</name>
</gene>
<dbReference type="VEuPathDB" id="CryptoDB:Cvel_26548"/>
<dbReference type="AlphaFoldDB" id="A0A0G4HE01"/>
<organism evidence="1">
    <name type="scientific">Chromera velia CCMP2878</name>
    <dbReference type="NCBI Taxonomy" id="1169474"/>
    <lineage>
        <taxon>Eukaryota</taxon>
        <taxon>Sar</taxon>
        <taxon>Alveolata</taxon>
        <taxon>Colpodellida</taxon>
        <taxon>Chromeraceae</taxon>
        <taxon>Chromera</taxon>
    </lineage>
</organism>